<dbReference type="Pfam" id="PF00668">
    <property type="entry name" value="Condensation"/>
    <property type="match status" value="1"/>
</dbReference>
<dbReference type="EMBL" id="ADNJ02000010">
    <property type="protein sequence ID" value="KHO10807.1"/>
    <property type="molecule type" value="Genomic_DNA"/>
</dbReference>
<dbReference type="GO" id="GO:0031177">
    <property type="term" value="F:phosphopantetheine binding"/>
    <property type="evidence" value="ECO:0007669"/>
    <property type="project" value="TreeGrafter"/>
</dbReference>
<comment type="caution">
    <text evidence="2">The sequence shown here is derived from an EMBL/GenBank/DDBJ whole genome shotgun (WGS) entry which is preliminary data.</text>
</comment>
<organism evidence="2 3">
    <name type="scientific">Metarhizium robertsii (strain ARSEF 23 / ATCC MYA-3075)</name>
    <name type="common">Metarhizium anisopliae (strain ARSEF 23)</name>
    <dbReference type="NCBI Taxonomy" id="655844"/>
    <lineage>
        <taxon>Eukaryota</taxon>
        <taxon>Fungi</taxon>
        <taxon>Dikarya</taxon>
        <taxon>Ascomycota</taxon>
        <taxon>Pezizomycotina</taxon>
        <taxon>Sordariomycetes</taxon>
        <taxon>Hypocreomycetidae</taxon>
        <taxon>Hypocreales</taxon>
        <taxon>Clavicipitaceae</taxon>
        <taxon>Metarhizium</taxon>
    </lineage>
</organism>
<dbReference type="HOGENOM" id="CLU_1073951_0_0_1"/>
<dbReference type="GO" id="GO:0009366">
    <property type="term" value="C:enterobactin synthetase complex"/>
    <property type="evidence" value="ECO:0007669"/>
    <property type="project" value="TreeGrafter"/>
</dbReference>
<feature type="domain" description="Condensation" evidence="1">
    <location>
        <begin position="73"/>
        <end position="242"/>
    </location>
</feature>
<dbReference type="RefSeq" id="XP_011410785.1">
    <property type="nucleotide sequence ID" value="XM_011412483.1"/>
</dbReference>
<evidence type="ECO:0000259" key="1">
    <source>
        <dbReference type="Pfam" id="PF00668"/>
    </source>
</evidence>
<dbReference type="GO" id="GO:0047527">
    <property type="term" value="F:2,3-dihydroxybenzoate-serine ligase activity"/>
    <property type="evidence" value="ECO:0007669"/>
    <property type="project" value="TreeGrafter"/>
</dbReference>
<name>A0A0B2XGX0_METRA</name>
<accession>A0A0B2XGX0</accession>
<dbReference type="OrthoDB" id="329835at2759"/>
<sequence length="259" mass="28878">MQAVLQPPKLESQYIKGEQDAVREYARIRNHEYDIVRGETMMIALLPLLENVDQLIIGYGRKQLGGHHQGLAATMSHWKSEFATIPKPLPILPPAKKIIRAPLGIYRSITVKIELDSSLASQIGSTCRRTKVGPFNFYLATFRVLLYRLTGGKVADICIGIADSGRNNHLVTNSVGVFLNLLPLLCQQQPSEVFRDALNETRSKVITALANSKVPFDVLLNEVNPRRTSTSSPLFQAFINYREGVQGRRQFCGCDSEAI</sequence>
<reference evidence="2 3" key="2">
    <citation type="journal article" date="2014" name="Proc. Natl. Acad. Sci. U.S.A.">
        <title>Trajectory and genomic determinants of fungal-pathogen speciation and host adaptation.</title>
        <authorList>
            <person name="Hu X."/>
            <person name="Xiao G."/>
            <person name="Zheng P."/>
            <person name="Shang Y."/>
            <person name="Su Y."/>
            <person name="Zhang X."/>
            <person name="Liu X."/>
            <person name="Zhan S."/>
            <person name="St Leger R.J."/>
            <person name="Wang C."/>
        </authorList>
    </citation>
    <scope>GENOME REANNOTATION</scope>
    <source>
        <strain evidence="3">ARSEF 23 / ATCC MYA-3075</strain>
    </source>
</reference>
<evidence type="ECO:0000313" key="3">
    <source>
        <dbReference type="Proteomes" id="UP000002498"/>
    </source>
</evidence>
<dbReference type="PANTHER" id="PTHR45527">
    <property type="entry name" value="NONRIBOSOMAL PEPTIDE SYNTHETASE"/>
    <property type="match status" value="1"/>
</dbReference>
<dbReference type="Gene3D" id="3.30.559.30">
    <property type="entry name" value="Nonribosomal peptide synthetase, condensation domain"/>
    <property type="match status" value="1"/>
</dbReference>
<gene>
    <name evidence="2" type="ORF">MAA_11568</name>
</gene>
<dbReference type="KEGG" id="maj:MAA_11568"/>
<proteinExistence type="predicted"/>
<protein>
    <submittedName>
        <fullName evidence="2">Amidase signature domain protein</fullName>
    </submittedName>
</protein>
<keyword evidence="3" id="KW-1185">Reference proteome</keyword>
<dbReference type="GO" id="GO:0043041">
    <property type="term" value="P:amino acid activation for nonribosomal peptide biosynthetic process"/>
    <property type="evidence" value="ECO:0007669"/>
    <property type="project" value="TreeGrafter"/>
</dbReference>
<reference evidence="2 3" key="1">
    <citation type="journal article" date="2011" name="PLoS Genet.">
        <title>Genome sequencing and comparative transcriptomics of the model entomopathogenic fungi Metarhizium anisopliae and M. acridum.</title>
        <authorList>
            <person name="Gao Q."/>
            <person name="Jin K."/>
            <person name="Ying S.H."/>
            <person name="Zhang Y."/>
            <person name="Xiao G."/>
            <person name="Shang Y."/>
            <person name="Duan Z."/>
            <person name="Hu X."/>
            <person name="Xie X.Q."/>
            <person name="Zhou G."/>
            <person name="Peng G."/>
            <person name="Luo Z."/>
            <person name="Huang W."/>
            <person name="Wang B."/>
            <person name="Fang W."/>
            <person name="Wang S."/>
            <person name="Zhong Y."/>
            <person name="Ma L.J."/>
            <person name="St Leger R.J."/>
            <person name="Zhao G.P."/>
            <person name="Pei Y."/>
            <person name="Feng M.G."/>
            <person name="Xia Y."/>
            <person name="Wang C."/>
        </authorList>
    </citation>
    <scope>NUCLEOTIDE SEQUENCE [LARGE SCALE GENOMIC DNA]</scope>
    <source>
        <strain evidence="3">ARSEF 23 / ATCC MYA-3075</strain>
    </source>
</reference>
<dbReference type="GO" id="GO:0005829">
    <property type="term" value="C:cytosol"/>
    <property type="evidence" value="ECO:0007669"/>
    <property type="project" value="TreeGrafter"/>
</dbReference>
<dbReference type="SUPFAM" id="SSF52777">
    <property type="entry name" value="CoA-dependent acyltransferases"/>
    <property type="match status" value="1"/>
</dbReference>
<dbReference type="Proteomes" id="UP000002498">
    <property type="component" value="Unassembled WGS sequence"/>
</dbReference>
<dbReference type="GeneID" id="23633016"/>
<dbReference type="GO" id="GO:0009239">
    <property type="term" value="P:enterobactin biosynthetic process"/>
    <property type="evidence" value="ECO:0007669"/>
    <property type="project" value="TreeGrafter"/>
</dbReference>
<evidence type="ECO:0000313" key="2">
    <source>
        <dbReference type="EMBL" id="KHO10807.1"/>
    </source>
</evidence>
<dbReference type="AlphaFoldDB" id="A0A0B2XGX0"/>
<dbReference type="PANTHER" id="PTHR45527:SF1">
    <property type="entry name" value="FATTY ACID SYNTHASE"/>
    <property type="match status" value="1"/>
</dbReference>
<dbReference type="InterPro" id="IPR001242">
    <property type="entry name" value="Condensation_dom"/>
</dbReference>